<dbReference type="SMART" id="SM00028">
    <property type="entry name" value="TPR"/>
    <property type="match status" value="4"/>
</dbReference>
<dbReference type="SUPFAM" id="SSF48452">
    <property type="entry name" value="TPR-like"/>
    <property type="match status" value="1"/>
</dbReference>
<gene>
    <name evidence="8" type="primary">LOC108626080</name>
</gene>
<dbReference type="SUPFAM" id="SSF51735">
    <property type="entry name" value="NAD(P)-binding Rossmann-fold domains"/>
    <property type="match status" value="1"/>
</dbReference>
<evidence type="ECO:0000256" key="4">
    <source>
        <dbReference type="ARBA" id="ARBA00024020"/>
    </source>
</evidence>
<dbReference type="GO" id="GO:0006629">
    <property type="term" value="P:lipid metabolic process"/>
    <property type="evidence" value="ECO:0007669"/>
    <property type="project" value="UniProtKB-ARBA"/>
</dbReference>
<feature type="repeat" description="TPR" evidence="5">
    <location>
        <begin position="560"/>
        <end position="593"/>
    </location>
</feature>
<evidence type="ECO:0000256" key="5">
    <source>
        <dbReference type="PROSITE-ProRule" id="PRU00339"/>
    </source>
</evidence>
<evidence type="ECO:0000313" key="8">
    <source>
        <dbReference type="RefSeq" id="XP_017881997.1"/>
    </source>
</evidence>
<dbReference type="PRINTS" id="PR00081">
    <property type="entry name" value="GDHRDH"/>
</dbReference>
<comment type="similarity">
    <text evidence="4">Belongs to the TTC27 family.</text>
</comment>
<dbReference type="AlphaFoldDB" id="A0AAJ7J1S0"/>
<dbReference type="NCBIfam" id="NF005559">
    <property type="entry name" value="PRK07231.1"/>
    <property type="match status" value="1"/>
</dbReference>
<dbReference type="Pfam" id="PF13561">
    <property type="entry name" value="adh_short_C2"/>
    <property type="match status" value="1"/>
</dbReference>
<dbReference type="GO" id="GO:0016491">
    <property type="term" value="F:oxidoreductase activity"/>
    <property type="evidence" value="ECO:0007669"/>
    <property type="project" value="UniProtKB-KW"/>
</dbReference>
<dbReference type="PANTHER" id="PTHR16193">
    <property type="entry name" value="TETRATRICOPEPTIDE REPEAT PROTEIN 27"/>
    <property type="match status" value="1"/>
</dbReference>
<dbReference type="InterPro" id="IPR002347">
    <property type="entry name" value="SDR_fam"/>
</dbReference>
<dbReference type="InterPro" id="IPR011990">
    <property type="entry name" value="TPR-like_helical_dom_sf"/>
</dbReference>
<protein>
    <submittedName>
        <fullName evidence="8">Uncharacterized protein LOC108626080 isoform X2</fullName>
    </submittedName>
</protein>
<accession>A0AAJ7J1S0</accession>
<dbReference type="SMART" id="SM00822">
    <property type="entry name" value="PKS_KR"/>
    <property type="match status" value="1"/>
</dbReference>
<keyword evidence="7" id="KW-1185">Reference proteome</keyword>
<keyword evidence="3" id="KW-0560">Oxidoreductase</keyword>
<proteinExistence type="inferred from homology"/>
<dbReference type="GeneID" id="108626080"/>
<dbReference type="Proteomes" id="UP000694925">
    <property type="component" value="Unplaced"/>
</dbReference>
<evidence type="ECO:0000256" key="3">
    <source>
        <dbReference type="ARBA" id="ARBA00023002"/>
    </source>
</evidence>
<dbReference type="InterPro" id="IPR044244">
    <property type="entry name" value="TTC27/Emw1"/>
</dbReference>
<sequence>MSESNVEIMNTMINEETEVLLLINSIGNEDRVLPLSVKQILTGQYEDVINNELSSNLINELTDSNDLSKLIHSSIENAIARDSWLCAGIASLLCFVQCNWTGPQIEKTIEWLNIKEEDVLKDLSLHDECNRNVKLPELLQFAKIIFSNEVLQNTYKSSIWWAFRANLIHQLILNESSGVLYEETEELIQKVCDSELLKENLYCETLFHIEAAQFYFYYRRILNSEQHVESAKERANLSLSLEGALGRRTKYQQEDKAQLFLKIDLGKDQFPSRTCENVPKSLDLNDDIRLEHIQFSESIENTQLGAVEEAIILAKHVQLQLSQPKDKLTDEEVIPYLTVVVNNTKNWSLKVASLYFRCHLESKDKRTIERSMMQVEYLIHELKKTKVSVANRLDLFFASGLTPIWALEELWAKLMLSLGLVNGALDVFLKLQLWEEVIVCYNVLELKHKAAEIIRQELAKKPTVQLWCLLGDATQDPDHYETAWKLSNETSSRAQRHWGFYYFAKKNYAEAIPHLKLSVELNNIQENVWIRLGFAALQTENWRLAASAYKRYCALEQSSFEAWNNLAKAYIKLGDKVKAWKSLQEAIKCNYDRWQIWDNLMVVSVDLGHFSEVIRCYHRILDLKNHHLDILILDILTNAVLNNINDSDGNPARRLLLKVLELFGRISSSITNNPDVWRMYGQLTALKKTDIDYDKAVHYLQQAHRFAIADPKWLLQEDSIKKMAFAGKVVLITGASSGIGAATALHFSELGASLSLTGRNVQKLNEVAAKCKSNKPFIVTGELTNEADVKNIVQSTIKHYGKLDVLVNNGGVLEAGSIENTSLEQYDRVFNVNVRSVYHLTMLAVPYIAETKGNIVNVSSVVGIRSFPGVLSYCMSKSAIDQFTRCVALELAPKKVRVNAVNPGVVVTNLHKNSGMSEEQLKAFFEHSKQTHALGRPGDADEVAKAIAYLASDDASFVTGVTLPVDGGRHIMCPR</sequence>
<dbReference type="KEGG" id="ccal:108626080"/>
<dbReference type="InterPro" id="IPR019734">
    <property type="entry name" value="TPR_rpt"/>
</dbReference>
<dbReference type="RefSeq" id="XP_017881997.1">
    <property type="nucleotide sequence ID" value="XM_018026508.2"/>
</dbReference>
<dbReference type="Gene3D" id="3.40.50.720">
    <property type="entry name" value="NAD(P)-binding Rossmann-like Domain"/>
    <property type="match status" value="1"/>
</dbReference>
<name>A0AAJ7J1S0_9HYME</name>
<reference evidence="8" key="1">
    <citation type="submission" date="2025-08" db="UniProtKB">
        <authorList>
            <consortium name="RefSeq"/>
        </authorList>
    </citation>
    <scope>IDENTIFICATION</scope>
    <source>
        <tissue evidence="8">Whole body</tissue>
    </source>
</reference>
<dbReference type="PROSITE" id="PS50005">
    <property type="entry name" value="TPR"/>
    <property type="match status" value="1"/>
</dbReference>
<dbReference type="Gene3D" id="1.25.40.10">
    <property type="entry name" value="Tetratricopeptide repeat domain"/>
    <property type="match status" value="1"/>
</dbReference>
<organism evidence="7 8">
    <name type="scientific">Ceratina calcarata</name>
    <dbReference type="NCBI Taxonomy" id="156304"/>
    <lineage>
        <taxon>Eukaryota</taxon>
        <taxon>Metazoa</taxon>
        <taxon>Ecdysozoa</taxon>
        <taxon>Arthropoda</taxon>
        <taxon>Hexapoda</taxon>
        <taxon>Insecta</taxon>
        <taxon>Pterygota</taxon>
        <taxon>Neoptera</taxon>
        <taxon>Endopterygota</taxon>
        <taxon>Hymenoptera</taxon>
        <taxon>Apocrita</taxon>
        <taxon>Aculeata</taxon>
        <taxon>Apoidea</taxon>
        <taxon>Anthophila</taxon>
        <taxon>Apidae</taxon>
        <taxon>Ceratina</taxon>
        <taxon>Zadontomerus</taxon>
    </lineage>
</organism>
<dbReference type="InterPro" id="IPR036291">
    <property type="entry name" value="NAD(P)-bd_dom_sf"/>
</dbReference>
<dbReference type="InterPro" id="IPR020904">
    <property type="entry name" value="Sc_DH/Rdtase_CS"/>
</dbReference>
<dbReference type="PROSITE" id="PS00061">
    <property type="entry name" value="ADH_SHORT"/>
    <property type="match status" value="1"/>
</dbReference>
<dbReference type="PRINTS" id="PR00080">
    <property type="entry name" value="SDRFAMILY"/>
</dbReference>
<feature type="domain" description="Ketoreductase" evidence="6">
    <location>
        <begin position="728"/>
        <end position="906"/>
    </location>
</feature>
<dbReference type="InterPro" id="IPR057326">
    <property type="entry name" value="KR_dom"/>
</dbReference>
<dbReference type="PANTHER" id="PTHR16193:SF0">
    <property type="entry name" value="TETRATRICOPEPTIDE REPEAT PROTEIN 27"/>
    <property type="match status" value="1"/>
</dbReference>
<evidence type="ECO:0000313" key="7">
    <source>
        <dbReference type="Proteomes" id="UP000694925"/>
    </source>
</evidence>
<evidence type="ECO:0000256" key="2">
    <source>
        <dbReference type="ARBA" id="ARBA00022803"/>
    </source>
</evidence>
<dbReference type="FunFam" id="3.40.50.720:FF:000084">
    <property type="entry name" value="Short-chain dehydrogenase reductase"/>
    <property type="match status" value="1"/>
</dbReference>
<keyword evidence="1" id="KW-0677">Repeat</keyword>
<keyword evidence="2 5" id="KW-0802">TPR repeat</keyword>
<evidence type="ECO:0000259" key="6">
    <source>
        <dbReference type="SMART" id="SM00822"/>
    </source>
</evidence>
<dbReference type="CDD" id="cd05364">
    <property type="entry name" value="SDR_c11"/>
    <property type="match status" value="1"/>
</dbReference>
<evidence type="ECO:0000256" key="1">
    <source>
        <dbReference type="ARBA" id="ARBA00022737"/>
    </source>
</evidence>